<sequence>MNKPVILDFDHSTGIITDAFRIELGQWQEAIRFGCSQAKFKQLQAELARQLPEYYGTVLMGSGDYHHISLLLIKRLQQYFNATNPIQVVIFDNHPDNMRYLFGIHCGSWVSYVAQLPFVSHVHVLGITSNDIGLAHCWENRLAPLFQGKLTYWCMDVQVSWAKKIGLQQAFRAFASPEELVSAFIQVQQQTSESVYVSIDKDVLGKDVVQTNWDQGRMQLEHLLTVIAALDQRIIGSDITGEVSQWQYTSLLKRLLSAMDKQEPIPAATLAAWQQQHHAVNQQLLNALAQHQQTTF</sequence>
<protein>
    <recommendedName>
        <fullName evidence="3">Arginase</fullName>
    </recommendedName>
</protein>
<organism evidence="1 2">
    <name type="scientific">Snodgrassella communis</name>
    <dbReference type="NCBI Taxonomy" id="2946699"/>
    <lineage>
        <taxon>Bacteria</taxon>
        <taxon>Pseudomonadati</taxon>
        <taxon>Pseudomonadota</taxon>
        <taxon>Betaproteobacteria</taxon>
        <taxon>Neisseriales</taxon>
        <taxon>Neisseriaceae</taxon>
        <taxon>Snodgrassella</taxon>
    </lineage>
</organism>
<comment type="caution">
    <text evidence="1">The sequence shown here is derived from an EMBL/GenBank/DDBJ whole genome shotgun (WGS) entry which is preliminary data.</text>
</comment>
<dbReference type="Proteomes" id="UP000027170">
    <property type="component" value="Unassembled WGS sequence"/>
</dbReference>
<evidence type="ECO:0000313" key="1">
    <source>
        <dbReference type="EMBL" id="KDN13902.1"/>
    </source>
</evidence>
<dbReference type="OrthoDB" id="8770139at2"/>
<dbReference type="Gene3D" id="3.40.800.10">
    <property type="entry name" value="Ureohydrolase domain"/>
    <property type="match status" value="1"/>
</dbReference>
<accession>A0A066TDG1</accession>
<gene>
    <name evidence="1" type="ORF">SALWKB29_2043</name>
</gene>
<evidence type="ECO:0008006" key="3">
    <source>
        <dbReference type="Google" id="ProtNLM"/>
    </source>
</evidence>
<reference evidence="1 2" key="1">
    <citation type="submission" date="2014-03" db="EMBL/GenBank/DDBJ databases">
        <title>The genomes of two eusocial bee gut symbionts.</title>
        <authorList>
            <person name="Kwong W.K."/>
            <person name="Engel P."/>
            <person name="Koch H."/>
            <person name="Moran N.A."/>
        </authorList>
    </citation>
    <scope>NUCLEOTIDE SEQUENCE [LARGE SCALE GENOMIC DNA]</scope>
    <source>
        <strain evidence="2">wkB29</strain>
    </source>
</reference>
<keyword evidence="2" id="KW-1185">Reference proteome</keyword>
<dbReference type="SUPFAM" id="SSF52768">
    <property type="entry name" value="Arginase/deacetylase"/>
    <property type="match status" value="1"/>
</dbReference>
<proteinExistence type="predicted"/>
<dbReference type="InterPro" id="IPR023696">
    <property type="entry name" value="Ureohydrolase_dom_sf"/>
</dbReference>
<name>A0A066TDG1_9NEIS</name>
<dbReference type="AlphaFoldDB" id="A0A066TDG1"/>
<dbReference type="eggNOG" id="COG0010">
    <property type="taxonomic scope" value="Bacteria"/>
</dbReference>
<evidence type="ECO:0000313" key="2">
    <source>
        <dbReference type="Proteomes" id="UP000027170"/>
    </source>
</evidence>
<dbReference type="EMBL" id="JFZV01000015">
    <property type="protein sequence ID" value="KDN13902.1"/>
    <property type="molecule type" value="Genomic_DNA"/>
</dbReference>
<dbReference type="RefSeq" id="WP_037408203.1">
    <property type="nucleotide sequence ID" value="NZ_JFZV01000015.1"/>
</dbReference>